<dbReference type="Proteomes" id="UP000001542">
    <property type="component" value="Unassembled WGS sequence"/>
</dbReference>
<dbReference type="KEGG" id="tva:5468704"/>
<reference evidence="1" key="2">
    <citation type="journal article" date="2007" name="Science">
        <title>Draft genome sequence of the sexually transmitted pathogen Trichomonas vaginalis.</title>
        <authorList>
            <person name="Carlton J.M."/>
            <person name="Hirt R.P."/>
            <person name="Silva J.C."/>
            <person name="Delcher A.L."/>
            <person name="Schatz M."/>
            <person name="Zhao Q."/>
            <person name="Wortman J.R."/>
            <person name="Bidwell S.L."/>
            <person name="Alsmark U.C.M."/>
            <person name="Besteiro S."/>
            <person name="Sicheritz-Ponten T."/>
            <person name="Noel C.J."/>
            <person name="Dacks J.B."/>
            <person name="Foster P.G."/>
            <person name="Simillion C."/>
            <person name="Van de Peer Y."/>
            <person name="Miranda-Saavedra D."/>
            <person name="Barton G.J."/>
            <person name="Westrop G.D."/>
            <person name="Mueller S."/>
            <person name="Dessi D."/>
            <person name="Fiori P.L."/>
            <person name="Ren Q."/>
            <person name="Paulsen I."/>
            <person name="Zhang H."/>
            <person name="Bastida-Corcuera F.D."/>
            <person name="Simoes-Barbosa A."/>
            <person name="Brown M.T."/>
            <person name="Hayes R.D."/>
            <person name="Mukherjee M."/>
            <person name="Okumura C.Y."/>
            <person name="Schneider R."/>
            <person name="Smith A.J."/>
            <person name="Vanacova S."/>
            <person name="Villalvazo M."/>
            <person name="Haas B.J."/>
            <person name="Pertea M."/>
            <person name="Feldblyum T.V."/>
            <person name="Utterback T.R."/>
            <person name="Shu C.L."/>
            <person name="Osoegawa K."/>
            <person name="de Jong P.J."/>
            <person name="Hrdy I."/>
            <person name="Horvathova L."/>
            <person name="Zubacova Z."/>
            <person name="Dolezal P."/>
            <person name="Malik S.B."/>
            <person name="Logsdon J.M. Jr."/>
            <person name="Henze K."/>
            <person name="Gupta A."/>
            <person name="Wang C.C."/>
            <person name="Dunne R.L."/>
            <person name="Upcroft J.A."/>
            <person name="Upcroft P."/>
            <person name="White O."/>
            <person name="Salzberg S.L."/>
            <person name="Tang P."/>
            <person name="Chiu C.-H."/>
            <person name="Lee Y.-S."/>
            <person name="Embley T.M."/>
            <person name="Coombs G.H."/>
            <person name="Mottram J.C."/>
            <person name="Tachezy J."/>
            <person name="Fraser-Liggett C.M."/>
            <person name="Johnson P.J."/>
        </authorList>
    </citation>
    <scope>NUCLEOTIDE SEQUENCE [LARGE SCALE GENOMIC DNA]</scope>
    <source>
        <strain evidence="1">G3</strain>
    </source>
</reference>
<dbReference type="VEuPathDB" id="TrichDB:TVAG_183820"/>
<name>A2D9B9_TRIV3</name>
<dbReference type="InParanoid" id="A2D9B9"/>
<accession>A2D9B9</accession>
<dbReference type="RefSeq" id="XP_001584131.1">
    <property type="nucleotide sequence ID" value="XM_001584081.1"/>
</dbReference>
<proteinExistence type="predicted"/>
<dbReference type="EMBL" id="DS113180">
    <property type="protein sequence ID" value="EAY23145.1"/>
    <property type="molecule type" value="Genomic_DNA"/>
</dbReference>
<reference evidence="1" key="1">
    <citation type="submission" date="2006-10" db="EMBL/GenBank/DDBJ databases">
        <authorList>
            <person name="Amadeo P."/>
            <person name="Zhao Q."/>
            <person name="Wortman J."/>
            <person name="Fraser-Liggett C."/>
            <person name="Carlton J."/>
        </authorList>
    </citation>
    <scope>NUCLEOTIDE SEQUENCE</scope>
    <source>
        <strain evidence="1">G3</strain>
    </source>
</reference>
<dbReference type="AlphaFoldDB" id="A2D9B9"/>
<protein>
    <submittedName>
        <fullName evidence="1">Uncharacterized protein</fullName>
    </submittedName>
</protein>
<keyword evidence="2" id="KW-1185">Reference proteome</keyword>
<organism evidence="1 2">
    <name type="scientific">Trichomonas vaginalis (strain ATCC PRA-98 / G3)</name>
    <dbReference type="NCBI Taxonomy" id="412133"/>
    <lineage>
        <taxon>Eukaryota</taxon>
        <taxon>Metamonada</taxon>
        <taxon>Parabasalia</taxon>
        <taxon>Trichomonadida</taxon>
        <taxon>Trichomonadidae</taxon>
        <taxon>Trichomonas</taxon>
    </lineage>
</organism>
<sequence>MLNIMLSSLHSSSEWMDIYGTNEPSHIYSTNQYYSGYSGDFYVRNVVFENLGSSCAIYFSSSDTRSLVSSSTFINLTSSLKASSIYIINGQSALIKVCSIGSTSTSENGARFARIFATNSASSINFNSQLSVTLNNRGSLVG</sequence>
<evidence type="ECO:0000313" key="2">
    <source>
        <dbReference type="Proteomes" id="UP000001542"/>
    </source>
</evidence>
<evidence type="ECO:0000313" key="1">
    <source>
        <dbReference type="EMBL" id="EAY23145.1"/>
    </source>
</evidence>
<gene>
    <name evidence="1" type="ORF">TVAG_183820</name>
</gene>
<dbReference type="VEuPathDB" id="TrichDB:TVAGG3_0770370"/>